<dbReference type="InterPro" id="IPR006423">
    <property type="entry name" value="Lipo_e_P4"/>
</dbReference>
<dbReference type="Gene3D" id="3.40.50.1000">
    <property type="entry name" value="HAD superfamily/HAD-like"/>
    <property type="match status" value="1"/>
</dbReference>
<evidence type="ECO:0000256" key="3">
    <source>
        <dbReference type="SAM" id="SignalP"/>
    </source>
</evidence>
<keyword evidence="1 3" id="KW-0732">Signal</keyword>
<sequence>MRLGVILMPAALGGCVAAAALAPVVASSTAIVRSRMQEAQVKRRAPPATPVASDPAPPQALRIGDAPALPPASTGTMPAGMQYLYGSGEAVGASVQAYQALARYLRDQAAVRSGLRQLVLADGATLDAPRFEPCGPKPKAVVLDIDETALLNLGYEADEARRGSGYDQARWERWERTGADKVVAVPGAKAALDAARAAGITVIFNSNRANANAAATEAALTHAGLGPARHGTTLWLRGDDGGGSGKDDRRWAIASGYCVVALVGDQLGDFSDLFNVAGLTPSTRRALAGGPALARLWGNGWFVLPNPVYGTALKGDADEIFPRDTRWTDPAQEK</sequence>
<keyword evidence="4" id="KW-0449">Lipoprotein</keyword>
<dbReference type="SUPFAM" id="SSF56784">
    <property type="entry name" value="HAD-like"/>
    <property type="match status" value="1"/>
</dbReference>
<dbReference type="SFLD" id="SFLDS00003">
    <property type="entry name" value="Haloacid_Dehalogenase"/>
    <property type="match status" value="1"/>
</dbReference>
<dbReference type="PANTHER" id="PTHR31284:SF10">
    <property type="entry name" value="ACID PHOSPHATASE-LIKE PROTEIN"/>
    <property type="match status" value="1"/>
</dbReference>
<name>A0A285R4R9_9SPHN</name>
<dbReference type="GO" id="GO:0009279">
    <property type="term" value="C:cell outer membrane"/>
    <property type="evidence" value="ECO:0007669"/>
    <property type="project" value="InterPro"/>
</dbReference>
<dbReference type="InterPro" id="IPR005519">
    <property type="entry name" value="Acid_phosphat_B-like"/>
</dbReference>
<accession>A0A285R4R9</accession>
<dbReference type="EMBL" id="OBMI01000003">
    <property type="protein sequence ID" value="SOB87342.1"/>
    <property type="molecule type" value="Genomic_DNA"/>
</dbReference>
<dbReference type="Pfam" id="PF03767">
    <property type="entry name" value="Acid_phosphat_B"/>
    <property type="match status" value="1"/>
</dbReference>
<dbReference type="AlphaFoldDB" id="A0A285R4R9"/>
<feature type="region of interest" description="Disordered" evidence="2">
    <location>
        <begin position="41"/>
        <end position="60"/>
    </location>
</feature>
<keyword evidence="5" id="KW-1185">Reference proteome</keyword>
<dbReference type="InterPro" id="IPR023214">
    <property type="entry name" value="HAD_sf"/>
</dbReference>
<evidence type="ECO:0000256" key="1">
    <source>
        <dbReference type="ARBA" id="ARBA00022729"/>
    </source>
</evidence>
<dbReference type="SFLD" id="SFLDG01125">
    <property type="entry name" value="C1.1:_Acid_Phosphatase_Like"/>
    <property type="match status" value="1"/>
</dbReference>
<proteinExistence type="predicted"/>
<gene>
    <name evidence="4" type="ORF">SAMN06297144_2472</name>
</gene>
<protein>
    <submittedName>
        <fullName evidence="4">5'-nucleotidase, lipoprotein e(P4) family</fullName>
    </submittedName>
</protein>
<feature type="signal peptide" evidence="3">
    <location>
        <begin position="1"/>
        <end position="22"/>
    </location>
</feature>
<evidence type="ECO:0000313" key="5">
    <source>
        <dbReference type="Proteomes" id="UP000219494"/>
    </source>
</evidence>
<evidence type="ECO:0000256" key="2">
    <source>
        <dbReference type="SAM" id="MobiDB-lite"/>
    </source>
</evidence>
<dbReference type="Proteomes" id="UP000219494">
    <property type="component" value="Unassembled WGS sequence"/>
</dbReference>
<dbReference type="PROSITE" id="PS51257">
    <property type="entry name" value="PROKAR_LIPOPROTEIN"/>
    <property type="match status" value="1"/>
</dbReference>
<reference evidence="4 5" key="1">
    <citation type="submission" date="2017-07" db="EMBL/GenBank/DDBJ databases">
        <authorList>
            <person name="Sun Z.S."/>
            <person name="Albrecht U."/>
            <person name="Echele G."/>
            <person name="Lee C.C."/>
        </authorList>
    </citation>
    <scope>NUCLEOTIDE SEQUENCE [LARGE SCALE GENOMIC DNA]</scope>
    <source>
        <strain evidence="4 5">CGMCC 1.12672</strain>
    </source>
</reference>
<dbReference type="InterPro" id="IPR036412">
    <property type="entry name" value="HAD-like_sf"/>
</dbReference>
<organism evidence="4 5">
    <name type="scientific">Sphingomonas guangdongensis</name>
    <dbReference type="NCBI Taxonomy" id="1141890"/>
    <lineage>
        <taxon>Bacteria</taxon>
        <taxon>Pseudomonadati</taxon>
        <taxon>Pseudomonadota</taxon>
        <taxon>Alphaproteobacteria</taxon>
        <taxon>Sphingomonadales</taxon>
        <taxon>Sphingomonadaceae</taxon>
        <taxon>Sphingomonas</taxon>
    </lineage>
</organism>
<evidence type="ECO:0000313" key="4">
    <source>
        <dbReference type="EMBL" id="SOB87342.1"/>
    </source>
</evidence>
<feature type="chain" id="PRO_5012854775" evidence="3">
    <location>
        <begin position="23"/>
        <end position="334"/>
    </location>
</feature>
<dbReference type="PANTHER" id="PTHR31284">
    <property type="entry name" value="ACID PHOSPHATASE-LIKE PROTEIN"/>
    <property type="match status" value="1"/>
</dbReference>